<protein>
    <submittedName>
        <fullName evidence="2">Uncharacterized protein</fullName>
    </submittedName>
</protein>
<feature type="transmembrane region" description="Helical" evidence="1">
    <location>
        <begin position="100"/>
        <end position="118"/>
    </location>
</feature>
<keyword evidence="1" id="KW-0472">Membrane</keyword>
<accession>A0ABQ1XTZ0</accession>
<gene>
    <name evidence="2" type="ORF">GCM10007420_19030</name>
</gene>
<feature type="transmembrane region" description="Helical" evidence="1">
    <location>
        <begin position="16"/>
        <end position="36"/>
    </location>
</feature>
<dbReference type="EMBL" id="BMFS01000008">
    <property type="protein sequence ID" value="GGH02910.1"/>
    <property type="molecule type" value="Genomic_DNA"/>
</dbReference>
<organism evidence="2 3">
    <name type="scientific">Glycocaulis albus</name>
    <dbReference type="NCBI Taxonomy" id="1382801"/>
    <lineage>
        <taxon>Bacteria</taxon>
        <taxon>Pseudomonadati</taxon>
        <taxon>Pseudomonadota</taxon>
        <taxon>Alphaproteobacteria</taxon>
        <taxon>Maricaulales</taxon>
        <taxon>Maricaulaceae</taxon>
        <taxon>Glycocaulis</taxon>
    </lineage>
</organism>
<evidence type="ECO:0000313" key="3">
    <source>
        <dbReference type="Proteomes" id="UP000648722"/>
    </source>
</evidence>
<sequence>MLVEFFDMSFHEKSNALMLGAIVLVYGAYFLIVLGLPVMSGTDIDVNARLVMSNGLMLGSVVALVAIAIIGHILITVLAPKDADKHDERDRLIEMRGDQRGGFVMAFGALCGMGLAMLAMPHFWIVNAILAGLVLGEIVKAVSKLIDYRRGV</sequence>
<reference evidence="3" key="1">
    <citation type="journal article" date="2019" name="Int. J. Syst. Evol. Microbiol.">
        <title>The Global Catalogue of Microorganisms (GCM) 10K type strain sequencing project: providing services to taxonomists for standard genome sequencing and annotation.</title>
        <authorList>
            <consortium name="The Broad Institute Genomics Platform"/>
            <consortium name="The Broad Institute Genome Sequencing Center for Infectious Disease"/>
            <person name="Wu L."/>
            <person name="Ma J."/>
        </authorList>
    </citation>
    <scope>NUCLEOTIDE SEQUENCE [LARGE SCALE GENOMIC DNA]</scope>
    <source>
        <strain evidence="3">CGMCC 1.12766</strain>
    </source>
</reference>
<name>A0ABQ1XTZ0_9PROT</name>
<feature type="transmembrane region" description="Helical" evidence="1">
    <location>
        <begin position="56"/>
        <end position="79"/>
    </location>
</feature>
<comment type="caution">
    <text evidence="2">The sequence shown here is derived from an EMBL/GenBank/DDBJ whole genome shotgun (WGS) entry which is preliminary data.</text>
</comment>
<keyword evidence="1" id="KW-0812">Transmembrane</keyword>
<feature type="transmembrane region" description="Helical" evidence="1">
    <location>
        <begin position="124"/>
        <end position="142"/>
    </location>
</feature>
<evidence type="ECO:0000256" key="1">
    <source>
        <dbReference type="SAM" id="Phobius"/>
    </source>
</evidence>
<evidence type="ECO:0000313" key="2">
    <source>
        <dbReference type="EMBL" id="GGH02910.1"/>
    </source>
</evidence>
<keyword evidence="1" id="KW-1133">Transmembrane helix</keyword>
<keyword evidence="3" id="KW-1185">Reference proteome</keyword>
<proteinExistence type="predicted"/>
<dbReference type="Proteomes" id="UP000648722">
    <property type="component" value="Unassembled WGS sequence"/>
</dbReference>